<keyword evidence="2" id="KW-0812">Transmembrane</keyword>
<dbReference type="AlphaFoldDB" id="A0AAW1R3M3"/>
<feature type="transmembrane region" description="Helical" evidence="2">
    <location>
        <begin position="161"/>
        <end position="184"/>
    </location>
</feature>
<evidence type="ECO:0000313" key="3">
    <source>
        <dbReference type="EMBL" id="KAK9828314.1"/>
    </source>
</evidence>
<comment type="caution">
    <text evidence="3">The sequence shown here is derived from an EMBL/GenBank/DDBJ whole genome shotgun (WGS) entry which is preliminary data.</text>
</comment>
<feature type="transmembrane region" description="Helical" evidence="2">
    <location>
        <begin position="33"/>
        <end position="56"/>
    </location>
</feature>
<feature type="region of interest" description="Disordered" evidence="1">
    <location>
        <begin position="1"/>
        <end position="29"/>
    </location>
</feature>
<organism evidence="3 4">
    <name type="scientific">Apatococcus lobatus</name>
    <dbReference type="NCBI Taxonomy" id="904363"/>
    <lineage>
        <taxon>Eukaryota</taxon>
        <taxon>Viridiplantae</taxon>
        <taxon>Chlorophyta</taxon>
        <taxon>core chlorophytes</taxon>
        <taxon>Trebouxiophyceae</taxon>
        <taxon>Chlorellales</taxon>
        <taxon>Chlorellaceae</taxon>
        <taxon>Apatococcus</taxon>
    </lineage>
</organism>
<keyword evidence="2" id="KW-1133">Transmembrane helix</keyword>
<reference evidence="3 4" key="1">
    <citation type="journal article" date="2024" name="Nat. Commun.">
        <title>Phylogenomics reveals the evolutionary origins of lichenization in chlorophyte algae.</title>
        <authorList>
            <person name="Puginier C."/>
            <person name="Libourel C."/>
            <person name="Otte J."/>
            <person name="Skaloud P."/>
            <person name="Haon M."/>
            <person name="Grisel S."/>
            <person name="Petersen M."/>
            <person name="Berrin J.G."/>
            <person name="Delaux P.M."/>
            <person name="Dal Grande F."/>
            <person name="Keller J."/>
        </authorList>
    </citation>
    <scope>NUCLEOTIDE SEQUENCE [LARGE SCALE GENOMIC DNA]</scope>
    <source>
        <strain evidence="3 4">SAG 2145</strain>
    </source>
</reference>
<dbReference type="EMBL" id="JALJOS010000016">
    <property type="protein sequence ID" value="KAK9828314.1"/>
    <property type="molecule type" value="Genomic_DNA"/>
</dbReference>
<feature type="transmembrane region" description="Helical" evidence="2">
    <location>
        <begin position="110"/>
        <end position="129"/>
    </location>
</feature>
<proteinExistence type="predicted"/>
<dbReference type="Proteomes" id="UP001438707">
    <property type="component" value="Unassembled WGS sequence"/>
</dbReference>
<name>A0AAW1R3M3_9CHLO</name>
<evidence type="ECO:0000313" key="4">
    <source>
        <dbReference type="Proteomes" id="UP001438707"/>
    </source>
</evidence>
<feature type="compositionally biased region" description="Polar residues" evidence="1">
    <location>
        <begin position="12"/>
        <end position="25"/>
    </location>
</feature>
<keyword evidence="2" id="KW-0472">Membrane</keyword>
<feature type="transmembrane region" description="Helical" evidence="2">
    <location>
        <begin position="68"/>
        <end position="89"/>
    </location>
</feature>
<gene>
    <name evidence="3" type="ORF">WJX74_008462</name>
</gene>
<protein>
    <submittedName>
        <fullName evidence="3">Uncharacterized protein</fullName>
    </submittedName>
</protein>
<evidence type="ECO:0000256" key="1">
    <source>
        <dbReference type="SAM" id="MobiDB-lite"/>
    </source>
</evidence>
<sequence>MSGPDVEAQQPLLEQQQDSKASRPQHSSDRPGIFFTVGTMLLSIPALAGSCCWPLLLAGFAGISATAAAKALSHTLSFGLILACLTNLAQYTAWKSAGRRGSHWQKYGPLYLICLAIPFIMADLTRHVLQDADIWVKGSSMFVDNCPYSERGLGGFRCLSAIGWLFTIVFTYTGFALLLAGTFWGADLHKKIPAGWREIRNASGRVPDQCEQCRQ</sequence>
<accession>A0AAW1R3M3</accession>
<keyword evidence="4" id="KW-1185">Reference proteome</keyword>
<evidence type="ECO:0000256" key="2">
    <source>
        <dbReference type="SAM" id="Phobius"/>
    </source>
</evidence>